<organism evidence="2 3">
    <name type="scientific">Microbacterium oryzae</name>
    <dbReference type="NCBI Taxonomy" id="743009"/>
    <lineage>
        <taxon>Bacteria</taxon>
        <taxon>Bacillati</taxon>
        <taxon>Actinomycetota</taxon>
        <taxon>Actinomycetes</taxon>
        <taxon>Micrococcales</taxon>
        <taxon>Microbacteriaceae</taxon>
        <taxon>Microbacterium</taxon>
    </lineage>
</organism>
<dbReference type="Proteomes" id="UP000422989">
    <property type="component" value="Chromosome"/>
</dbReference>
<evidence type="ECO:0000313" key="2">
    <source>
        <dbReference type="EMBL" id="QGU26687.1"/>
    </source>
</evidence>
<keyword evidence="1" id="KW-0812">Transmembrane</keyword>
<name>A0A6I6E1R9_9MICO</name>
<evidence type="ECO:0000256" key="1">
    <source>
        <dbReference type="SAM" id="Phobius"/>
    </source>
</evidence>
<keyword evidence="1" id="KW-1133">Transmembrane helix</keyword>
<sequence length="67" mass="6843">MDLATAISTLAAESEHGNVALETFPYGLLAFGVFGVLALIMASYRNVANRHVGADGHASSQADGAGH</sequence>
<keyword evidence="1" id="KW-0472">Membrane</keyword>
<feature type="transmembrane region" description="Helical" evidence="1">
    <location>
        <begin position="24"/>
        <end position="44"/>
    </location>
</feature>
<gene>
    <name evidence="2" type="ORF">D7D94_02630</name>
</gene>
<accession>A0A6I6E1R9</accession>
<dbReference type="KEGG" id="moj:D7D94_02630"/>
<protein>
    <recommendedName>
        <fullName evidence="4">4-hydroxybenzoate polyprenyltransferase</fullName>
    </recommendedName>
</protein>
<proteinExistence type="predicted"/>
<reference evidence="2 3" key="1">
    <citation type="submission" date="2018-09" db="EMBL/GenBank/DDBJ databases">
        <title>Whole genome sequencing of Microbacterium oryzae strain MB-10T.</title>
        <authorList>
            <person name="Das S.K."/>
        </authorList>
    </citation>
    <scope>NUCLEOTIDE SEQUENCE [LARGE SCALE GENOMIC DNA]</scope>
    <source>
        <strain evidence="2 3">MB-10</strain>
    </source>
</reference>
<evidence type="ECO:0000313" key="3">
    <source>
        <dbReference type="Proteomes" id="UP000422989"/>
    </source>
</evidence>
<dbReference type="AlphaFoldDB" id="A0A6I6E1R9"/>
<keyword evidence="3" id="KW-1185">Reference proteome</keyword>
<dbReference type="RefSeq" id="WP_156241088.1">
    <property type="nucleotide sequence ID" value="NZ_BAAAZL010000002.1"/>
</dbReference>
<dbReference type="EMBL" id="CP032550">
    <property type="protein sequence ID" value="QGU26687.1"/>
    <property type="molecule type" value="Genomic_DNA"/>
</dbReference>
<dbReference type="OrthoDB" id="5149460at2"/>
<evidence type="ECO:0008006" key="4">
    <source>
        <dbReference type="Google" id="ProtNLM"/>
    </source>
</evidence>